<keyword evidence="6" id="KW-0812">Transmembrane</keyword>
<dbReference type="InterPro" id="IPR036396">
    <property type="entry name" value="Cyt_P450_sf"/>
</dbReference>
<dbReference type="HOGENOM" id="CLU_001570_5_11_1"/>
<evidence type="ECO:0000256" key="7">
    <source>
        <dbReference type="ARBA" id="ARBA00022723"/>
    </source>
</evidence>
<dbReference type="GO" id="GO:0005506">
    <property type="term" value="F:iron ion binding"/>
    <property type="evidence" value="ECO:0007669"/>
    <property type="project" value="InterPro"/>
</dbReference>
<dbReference type="InterPro" id="IPR001128">
    <property type="entry name" value="Cyt_P450"/>
</dbReference>
<dbReference type="STRING" id="933084.A0A067PKC3"/>
<evidence type="ECO:0000256" key="4">
    <source>
        <dbReference type="ARBA" id="ARBA00010617"/>
    </source>
</evidence>
<keyword evidence="10 13" id="KW-0408">Iron</keyword>
<keyword evidence="5 13" id="KW-0349">Heme</keyword>
<dbReference type="Pfam" id="PF00067">
    <property type="entry name" value="p450"/>
    <property type="match status" value="1"/>
</dbReference>
<dbReference type="InParanoid" id="A0A067PKC3"/>
<evidence type="ECO:0008006" key="17">
    <source>
        <dbReference type="Google" id="ProtNLM"/>
    </source>
</evidence>
<evidence type="ECO:0000256" key="2">
    <source>
        <dbReference type="ARBA" id="ARBA00004370"/>
    </source>
</evidence>
<dbReference type="GO" id="GO:0020037">
    <property type="term" value="F:heme binding"/>
    <property type="evidence" value="ECO:0007669"/>
    <property type="project" value="InterPro"/>
</dbReference>
<dbReference type="SUPFAM" id="SSF48264">
    <property type="entry name" value="Cytochrome P450"/>
    <property type="match status" value="1"/>
</dbReference>
<evidence type="ECO:0000313" key="15">
    <source>
        <dbReference type="EMBL" id="KDQ51422.1"/>
    </source>
</evidence>
<evidence type="ECO:0000256" key="14">
    <source>
        <dbReference type="RuleBase" id="RU000461"/>
    </source>
</evidence>
<organism evidence="15 16">
    <name type="scientific">Jaapia argillacea MUCL 33604</name>
    <dbReference type="NCBI Taxonomy" id="933084"/>
    <lineage>
        <taxon>Eukaryota</taxon>
        <taxon>Fungi</taxon>
        <taxon>Dikarya</taxon>
        <taxon>Basidiomycota</taxon>
        <taxon>Agaricomycotina</taxon>
        <taxon>Agaricomycetes</taxon>
        <taxon>Agaricomycetidae</taxon>
        <taxon>Jaapiales</taxon>
        <taxon>Jaapiaceae</taxon>
        <taxon>Jaapia</taxon>
    </lineage>
</organism>
<evidence type="ECO:0000313" key="16">
    <source>
        <dbReference type="Proteomes" id="UP000027265"/>
    </source>
</evidence>
<comment type="cofactor">
    <cofactor evidence="1 13">
        <name>heme</name>
        <dbReference type="ChEBI" id="CHEBI:30413"/>
    </cofactor>
</comment>
<dbReference type="PRINTS" id="PR00385">
    <property type="entry name" value="P450"/>
</dbReference>
<dbReference type="PANTHER" id="PTHR24305:SF166">
    <property type="entry name" value="CYTOCHROME P450 12A4, MITOCHONDRIAL-RELATED"/>
    <property type="match status" value="1"/>
</dbReference>
<evidence type="ECO:0000256" key="5">
    <source>
        <dbReference type="ARBA" id="ARBA00022617"/>
    </source>
</evidence>
<gene>
    <name evidence="15" type="ORF">JAAARDRAFT_41090</name>
</gene>
<reference evidence="16" key="1">
    <citation type="journal article" date="2014" name="Proc. Natl. Acad. Sci. U.S.A.">
        <title>Extensive sampling of basidiomycete genomes demonstrates inadequacy of the white-rot/brown-rot paradigm for wood decay fungi.</title>
        <authorList>
            <person name="Riley R."/>
            <person name="Salamov A.A."/>
            <person name="Brown D.W."/>
            <person name="Nagy L.G."/>
            <person name="Floudas D."/>
            <person name="Held B.W."/>
            <person name="Levasseur A."/>
            <person name="Lombard V."/>
            <person name="Morin E."/>
            <person name="Otillar R."/>
            <person name="Lindquist E.A."/>
            <person name="Sun H."/>
            <person name="LaButti K.M."/>
            <person name="Schmutz J."/>
            <person name="Jabbour D."/>
            <person name="Luo H."/>
            <person name="Baker S.E."/>
            <person name="Pisabarro A.G."/>
            <person name="Walton J.D."/>
            <person name="Blanchette R.A."/>
            <person name="Henrissat B."/>
            <person name="Martin F."/>
            <person name="Cullen D."/>
            <person name="Hibbett D.S."/>
            <person name="Grigoriev I.V."/>
        </authorList>
    </citation>
    <scope>NUCLEOTIDE SEQUENCE [LARGE SCALE GENOMIC DNA]</scope>
    <source>
        <strain evidence="16">MUCL 33604</strain>
    </source>
</reference>
<comment type="pathway">
    <text evidence="3">Secondary metabolite biosynthesis; terpenoid biosynthesis.</text>
</comment>
<evidence type="ECO:0000256" key="12">
    <source>
        <dbReference type="ARBA" id="ARBA00023136"/>
    </source>
</evidence>
<evidence type="ECO:0000256" key="1">
    <source>
        <dbReference type="ARBA" id="ARBA00001971"/>
    </source>
</evidence>
<keyword evidence="11 14" id="KW-0503">Monooxygenase</keyword>
<dbReference type="GO" id="GO:0004497">
    <property type="term" value="F:monooxygenase activity"/>
    <property type="evidence" value="ECO:0007669"/>
    <property type="project" value="UniProtKB-KW"/>
</dbReference>
<dbReference type="InterPro" id="IPR002401">
    <property type="entry name" value="Cyt_P450_E_grp-I"/>
</dbReference>
<comment type="similarity">
    <text evidence="4 14">Belongs to the cytochrome P450 family.</text>
</comment>
<comment type="subcellular location">
    <subcellularLocation>
        <location evidence="2">Membrane</location>
    </subcellularLocation>
</comment>
<feature type="binding site" description="axial binding residue" evidence="13">
    <location>
        <position position="480"/>
    </location>
    <ligand>
        <name>heme</name>
        <dbReference type="ChEBI" id="CHEBI:30413"/>
    </ligand>
    <ligandPart>
        <name>Fe</name>
        <dbReference type="ChEBI" id="CHEBI:18248"/>
    </ligandPart>
</feature>
<dbReference type="Gene3D" id="1.10.630.10">
    <property type="entry name" value="Cytochrome P450"/>
    <property type="match status" value="1"/>
</dbReference>
<dbReference type="Proteomes" id="UP000027265">
    <property type="component" value="Unassembled WGS sequence"/>
</dbReference>
<evidence type="ECO:0000256" key="10">
    <source>
        <dbReference type="ARBA" id="ARBA00023004"/>
    </source>
</evidence>
<keyword evidence="9 14" id="KW-0560">Oxidoreductase</keyword>
<dbReference type="PANTHER" id="PTHR24305">
    <property type="entry name" value="CYTOCHROME P450"/>
    <property type="match status" value="1"/>
</dbReference>
<evidence type="ECO:0000256" key="13">
    <source>
        <dbReference type="PIRSR" id="PIRSR602401-1"/>
    </source>
</evidence>
<evidence type="ECO:0000256" key="3">
    <source>
        <dbReference type="ARBA" id="ARBA00004721"/>
    </source>
</evidence>
<keyword evidence="12" id="KW-0472">Membrane</keyword>
<proteinExistence type="inferred from homology"/>
<dbReference type="CDD" id="cd11069">
    <property type="entry name" value="CYP_FUM15-like"/>
    <property type="match status" value="1"/>
</dbReference>
<keyword evidence="16" id="KW-1185">Reference proteome</keyword>
<evidence type="ECO:0000256" key="9">
    <source>
        <dbReference type="ARBA" id="ARBA00023002"/>
    </source>
</evidence>
<evidence type="ECO:0000256" key="6">
    <source>
        <dbReference type="ARBA" id="ARBA00022692"/>
    </source>
</evidence>
<evidence type="ECO:0000256" key="8">
    <source>
        <dbReference type="ARBA" id="ARBA00022989"/>
    </source>
</evidence>
<keyword evidence="7 13" id="KW-0479">Metal-binding</keyword>
<keyword evidence="8" id="KW-1133">Transmembrane helix</keyword>
<dbReference type="AlphaFoldDB" id="A0A067PKC3"/>
<dbReference type="EMBL" id="KL197748">
    <property type="protein sequence ID" value="KDQ51422.1"/>
    <property type="molecule type" value="Genomic_DNA"/>
</dbReference>
<sequence length="544" mass="61303">MDSLLVAGAFSAIVALYLAYRRSSRISLADVPGPEPESFLLGNLRQIFQGQAGEADFKWQEYYDSGAIRIKAPFGEDRLMVSDPKALQYIFQTNPRNFQQPPQDREILRTLLGPGIAWADAHVHMRHRKVMTPAFGIKETKALLPIFRGCVERLSVKWKELVTETSDQSIVLNVPKWLSRATLDVIGEAAFDYNFGALEKTESELGRAYENLMSDAFAAPTPLRIFIQGTMHLLPCRLIRYLLDNIPVSALGRLRSSRGVIDKVAKELVDRKKVEMSMGGSGKDVMSLLVRANASENASSKLSDEEMFAQMSTIMFAGHESTSTSLSWVFYELAKHPEVQSRMRAEIREWETTIRKRGDSEFSMTDYEGMGYTLAVIKEILRLHPIGYHMVRQPRTDDVLPLSKTLLTISGKLVNELPIPEGCKIIVSVAGYQRNMDVWGPNAHEFYPERWLKMGMPNEKNSSVGVVGNLMTFSAGLRSCMGWRIAMAEIQTFLIDFVSNFEFSLTDEAKRIRREACLVMVPMIEGEEEKGVQLPLRISLAARE</sequence>
<dbReference type="InterPro" id="IPR050121">
    <property type="entry name" value="Cytochrome_P450_monoxygenase"/>
</dbReference>
<dbReference type="InterPro" id="IPR017972">
    <property type="entry name" value="Cyt_P450_CS"/>
</dbReference>
<protein>
    <recommendedName>
        <fullName evidence="17">Cytochrome P450</fullName>
    </recommendedName>
</protein>
<name>A0A067PKC3_9AGAM</name>
<dbReference type="PRINTS" id="PR00463">
    <property type="entry name" value="EP450I"/>
</dbReference>
<dbReference type="PROSITE" id="PS00086">
    <property type="entry name" value="CYTOCHROME_P450"/>
    <property type="match status" value="1"/>
</dbReference>
<dbReference type="OrthoDB" id="1470350at2759"/>
<accession>A0A067PKC3</accession>
<evidence type="ECO:0000256" key="11">
    <source>
        <dbReference type="ARBA" id="ARBA00023033"/>
    </source>
</evidence>
<dbReference type="GO" id="GO:0016020">
    <property type="term" value="C:membrane"/>
    <property type="evidence" value="ECO:0007669"/>
    <property type="project" value="UniProtKB-SubCell"/>
</dbReference>
<dbReference type="GO" id="GO:0016705">
    <property type="term" value="F:oxidoreductase activity, acting on paired donors, with incorporation or reduction of molecular oxygen"/>
    <property type="evidence" value="ECO:0007669"/>
    <property type="project" value="InterPro"/>
</dbReference>